<accession>A0A8D8HKB0</accession>
<feature type="transmembrane region" description="Helical" evidence="1">
    <location>
        <begin position="21"/>
        <end position="40"/>
    </location>
</feature>
<keyword evidence="1" id="KW-0472">Membrane</keyword>
<proteinExistence type="predicted"/>
<dbReference type="EMBL" id="HBUE01213480">
    <property type="protein sequence ID" value="CAG6535527.1"/>
    <property type="molecule type" value="Transcribed_RNA"/>
</dbReference>
<protein>
    <submittedName>
        <fullName evidence="2">(northern house mosquito) hypothetical protein</fullName>
    </submittedName>
</protein>
<dbReference type="AlphaFoldDB" id="A0A8D8HKB0"/>
<keyword evidence="1" id="KW-1133">Transmembrane helix</keyword>
<name>A0A8D8HKB0_CULPI</name>
<sequence length="264" mass="27993">MCRHERRLDDISVGVLQQVCSSSLLLLLVMLVLMVVMVFYDDVVQNAGRLRSRFPPLGTGFVRLFVALFGGFFLPRGLFVFGGVFFRLAIGFHGWVFYGEGWTAQFGPEPFEASAVRVRVGVQGLPAGCEVRVGGVFATNSLPSASSVALVGRDGSVTVEDLDVLEGAAIATGVAEAIGLSGANWPQCRSGGGHCRWKGTFPAYVPVADDVIARVVDNDVLGVGLDAIVVNVANVCGSAFGLPLGNITLARWSGHTRLLLVDLP</sequence>
<organism evidence="2">
    <name type="scientific">Culex pipiens</name>
    <name type="common">House mosquito</name>
    <dbReference type="NCBI Taxonomy" id="7175"/>
    <lineage>
        <taxon>Eukaryota</taxon>
        <taxon>Metazoa</taxon>
        <taxon>Ecdysozoa</taxon>
        <taxon>Arthropoda</taxon>
        <taxon>Hexapoda</taxon>
        <taxon>Insecta</taxon>
        <taxon>Pterygota</taxon>
        <taxon>Neoptera</taxon>
        <taxon>Endopterygota</taxon>
        <taxon>Diptera</taxon>
        <taxon>Nematocera</taxon>
        <taxon>Culicoidea</taxon>
        <taxon>Culicidae</taxon>
        <taxon>Culicinae</taxon>
        <taxon>Culicini</taxon>
        <taxon>Culex</taxon>
        <taxon>Culex</taxon>
    </lineage>
</organism>
<keyword evidence="1" id="KW-0812">Transmembrane</keyword>
<evidence type="ECO:0000256" key="1">
    <source>
        <dbReference type="SAM" id="Phobius"/>
    </source>
</evidence>
<feature type="transmembrane region" description="Helical" evidence="1">
    <location>
        <begin position="60"/>
        <end position="86"/>
    </location>
</feature>
<dbReference type="EMBL" id="HBUE01319987">
    <property type="protein sequence ID" value="CAG6587513.1"/>
    <property type="molecule type" value="Transcribed_RNA"/>
</dbReference>
<reference evidence="2" key="1">
    <citation type="submission" date="2021-05" db="EMBL/GenBank/DDBJ databases">
        <authorList>
            <person name="Alioto T."/>
            <person name="Alioto T."/>
            <person name="Gomez Garrido J."/>
        </authorList>
    </citation>
    <scope>NUCLEOTIDE SEQUENCE</scope>
</reference>
<evidence type="ECO:0000313" key="2">
    <source>
        <dbReference type="EMBL" id="CAG6535527.1"/>
    </source>
</evidence>